<dbReference type="EMBL" id="CM020620">
    <property type="protein sequence ID" value="KAK1867695.1"/>
    <property type="molecule type" value="Genomic_DNA"/>
</dbReference>
<gene>
    <name evidence="1" type="ORF">I4F81_010200</name>
</gene>
<evidence type="ECO:0000313" key="2">
    <source>
        <dbReference type="Proteomes" id="UP000798662"/>
    </source>
</evidence>
<dbReference type="Proteomes" id="UP000798662">
    <property type="component" value="Chromosome 3"/>
</dbReference>
<keyword evidence="2" id="KW-1185">Reference proteome</keyword>
<comment type="caution">
    <text evidence="1">The sequence shown here is derived from an EMBL/GenBank/DDBJ whole genome shotgun (WGS) entry which is preliminary data.</text>
</comment>
<protein>
    <submittedName>
        <fullName evidence="1">Uncharacterized protein</fullName>
    </submittedName>
</protein>
<name>A0ACC3CCI5_PYRYE</name>
<evidence type="ECO:0000313" key="1">
    <source>
        <dbReference type="EMBL" id="KAK1867695.1"/>
    </source>
</evidence>
<reference evidence="1" key="1">
    <citation type="submission" date="2019-11" db="EMBL/GenBank/DDBJ databases">
        <title>Nori genome reveals adaptations in red seaweeds to the harsh intertidal environment.</title>
        <authorList>
            <person name="Wang D."/>
            <person name="Mao Y."/>
        </authorList>
    </citation>
    <scope>NUCLEOTIDE SEQUENCE</scope>
    <source>
        <tissue evidence="1">Gametophyte</tissue>
    </source>
</reference>
<proteinExistence type="predicted"/>
<organism evidence="1 2">
    <name type="scientific">Pyropia yezoensis</name>
    <name type="common">Susabi-nori</name>
    <name type="synonym">Porphyra yezoensis</name>
    <dbReference type="NCBI Taxonomy" id="2788"/>
    <lineage>
        <taxon>Eukaryota</taxon>
        <taxon>Rhodophyta</taxon>
        <taxon>Bangiophyceae</taxon>
        <taxon>Bangiales</taxon>
        <taxon>Bangiaceae</taxon>
        <taxon>Pyropia</taxon>
    </lineage>
</organism>
<sequence>MPVTGDFAGAPTNVQRGDTGTTTVSAPPLHLPKFSVGPKRIKRVLTAEKVIESLVVPPYPESSNSGANGVLTMVPVASVETGSNAKSFIAYKRPSGISRKHPRSLSPHFGFCQYDWVEYPCSGIEACPNVPDTVLDRSHTALKPGSGDEYAVNEKLFLDASGEAKGANAEQLSLSRSGTSPEVRAAGGGNREKPVGQGRDAAIRMVARAQAAGDPYFRAPIVSPETGYIFPAFSDTNLRGVANGVISLETDEYYKSVEAVGLERDGDVFELAITSTVNNKGVTLARFFIQRATRFVARTCYKLFFEQVLRLNAKWAPWYVHMAQRITAMVQANDWPSADAAVARATQEVQQMRDGVLVGITLDFLATLAGGVCDALVDVGFTGFTADQHAQCLLFGCQAHAHRLCDRAPLSVRAHMRKLIDCYKQSEAARLRARVVELVPTCDCAGVLANPRLLPAFCPAYSAAHSVQPQAASPTTNTEEYLHERVYKLCGRRQPLMVAMAGCKFVDMQDAEDMDAGRAAGAHTSVERGALSQRRQEQRRKKRDRGQRGAPDDDGGLAGEEALDEATAGSEDSTDTLIAGGGVADTRASLARTSAAKPPRKKQVRATPRAAAAAEVRSLELEKELREQKNRALTAELSAMRATGSGPASPAAAVNSSGGSAGPPAWLAGFLSAAFPTPTDAPAVPSTQAVARPPGRRE</sequence>
<accession>A0ACC3CCI5</accession>